<evidence type="ECO:0000256" key="6">
    <source>
        <dbReference type="ARBA" id="ARBA00039449"/>
    </source>
</evidence>
<dbReference type="PIRSF" id="PIRSF016958">
    <property type="entry name" value="DUF858_MeTrfase_lik"/>
    <property type="match status" value="1"/>
</dbReference>
<name>A0A2U3EC09_PURLI</name>
<feature type="binding site" evidence="11">
    <location>
        <position position="86"/>
    </location>
    <ligand>
        <name>S-adenosyl-L-methionine</name>
        <dbReference type="ChEBI" id="CHEBI:59789"/>
    </ligand>
</feature>
<dbReference type="EMBL" id="LCWV01000006">
    <property type="protein sequence ID" value="PWI72010.1"/>
    <property type="molecule type" value="Genomic_DNA"/>
</dbReference>
<evidence type="ECO:0000313" key="14">
    <source>
        <dbReference type="Proteomes" id="UP000245956"/>
    </source>
</evidence>
<evidence type="ECO:0000256" key="5">
    <source>
        <dbReference type="ARBA" id="ARBA00039112"/>
    </source>
</evidence>
<dbReference type="GO" id="GO:0071885">
    <property type="term" value="F:N-terminal protein N-methyltransferase activity"/>
    <property type="evidence" value="ECO:0007669"/>
    <property type="project" value="UniProtKB-EC"/>
</dbReference>
<reference evidence="13 14" key="1">
    <citation type="journal article" date="2016" name="Front. Microbiol.">
        <title>Genome and transcriptome sequences reveal the specific parasitism of the nematophagous Purpureocillium lilacinum 36-1.</title>
        <authorList>
            <person name="Xie J."/>
            <person name="Li S."/>
            <person name="Mo C."/>
            <person name="Xiao X."/>
            <person name="Peng D."/>
            <person name="Wang G."/>
            <person name="Xiao Y."/>
        </authorList>
    </citation>
    <scope>NUCLEOTIDE SEQUENCE [LARGE SCALE GENOMIC DNA]</scope>
    <source>
        <strain evidence="13 14">36-1</strain>
    </source>
</reference>
<dbReference type="Gene3D" id="3.40.50.150">
    <property type="entry name" value="Vaccinia Virus protein VP39"/>
    <property type="match status" value="1"/>
</dbReference>
<dbReference type="PANTHER" id="PTHR12753">
    <property type="entry name" value="AD-003 - RELATED"/>
    <property type="match status" value="1"/>
</dbReference>
<dbReference type="Pfam" id="PF05891">
    <property type="entry name" value="Methyltransf_PK"/>
    <property type="match status" value="1"/>
</dbReference>
<comment type="caution">
    <text evidence="13">The sequence shown here is derived from an EMBL/GenBank/DDBJ whole genome shotgun (WGS) entry which is preliminary data.</text>
</comment>
<dbReference type="GO" id="GO:0005737">
    <property type="term" value="C:cytoplasm"/>
    <property type="evidence" value="ECO:0007669"/>
    <property type="project" value="TreeGrafter"/>
</dbReference>
<evidence type="ECO:0000256" key="4">
    <source>
        <dbReference type="ARBA" id="ARBA00022691"/>
    </source>
</evidence>
<dbReference type="GO" id="GO:0032259">
    <property type="term" value="P:methylation"/>
    <property type="evidence" value="ECO:0007669"/>
    <property type="project" value="UniProtKB-KW"/>
</dbReference>
<dbReference type="InterPro" id="IPR029063">
    <property type="entry name" value="SAM-dependent_MTases_sf"/>
</dbReference>
<organism evidence="13 14">
    <name type="scientific">Purpureocillium lilacinum</name>
    <name type="common">Paecilomyces lilacinus</name>
    <dbReference type="NCBI Taxonomy" id="33203"/>
    <lineage>
        <taxon>Eukaryota</taxon>
        <taxon>Fungi</taxon>
        <taxon>Dikarya</taxon>
        <taxon>Ascomycota</taxon>
        <taxon>Pezizomycotina</taxon>
        <taxon>Sordariomycetes</taxon>
        <taxon>Hypocreomycetidae</taxon>
        <taxon>Hypocreales</taxon>
        <taxon>Ophiocordycipitaceae</taxon>
        <taxon>Purpureocillium</taxon>
    </lineage>
</organism>
<feature type="binding site" evidence="11">
    <location>
        <position position="148"/>
    </location>
    <ligand>
        <name>S-adenosyl-L-methionine</name>
        <dbReference type="ChEBI" id="CHEBI:59789"/>
    </ligand>
</feature>
<accession>A0A2U3EC09</accession>
<comment type="catalytic activity">
    <reaction evidence="10">
        <text>N-terminal L-alanyl-L-prolyl-L-lysyl-[protein] + 3 S-adenosyl-L-methionine = N-terminal N,N,N-trimethyl-L-alanyl-L-prolyl-L-lysyl-[protein] + 3 S-adenosyl-L-homocysteine + 3 H(+)</text>
        <dbReference type="Rhea" id="RHEA:54712"/>
        <dbReference type="Rhea" id="RHEA-COMP:13785"/>
        <dbReference type="Rhea" id="RHEA-COMP:13971"/>
        <dbReference type="ChEBI" id="CHEBI:15378"/>
        <dbReference type="ChEBI" id="CHEBI:57856"/>
        <dbReference type="ChEBI" id="CHEBI:59789"/>
        <dbReference type="ChEBI" id="CHEBI:138057"/>
        <dbReference type="ChEBI" id="CHEBI:138315"/>
        <dbReference type="EC" id="2.1.1.244"/>
    </reaction>
</comment>
<keyword evidence="2" id="KW-0489">Methyltransferase</keyword>
<dbReference type="AlphaFoldDB" id="A0A2U3EC09"/>
<evidence type="ECO:0000313" key="13">
    <source>
        <dbReference type="EMBL" id="PWI72010.1"/>
    </source>
</evidence>
<dbReference type="PANTHER" id="PTHR12753:SF0">
    <property type="entry name" value="ALPHA N-TERMINAL PROTEIN METHYLTRANSFERASE 1"/>
    <property type="match status" value="1"/>
</dbReference>
<protein>
    <recommendedName>
        <fullName evidence="6">Alpha N-terminal protein methyltransferase 1</fullName>
        <ecNumber evidence="5">2.1.1.244</ecNumber>
    </recommendedName>
    <alternativeName>
        <fullName evidence="7">X-Pro-Lys N-terminal protein methyltransferase 1</fullName>
    </alternativeName>
</protein>
<keyword evidence="4 11" id="KW-0949">S-adenosyl-L-methionine</keyword>
<gene>
    <name evidence="13" type="ORF">PCL_10633</name>
</gene>
<evidence type="ECO:0000256" key="8">
    <source>
        <dbReference type="ARBA" id="ARBA00047306"/>
    </source>
</evidence>
<evidence type="ECO:0000256" key="7">
    <source>
        <dbReference type="ARBA" id="ARBA00043129"/>
    </source>
</evidence>
<evidence type="ECO:0000256" key="10">
    <source>
        <dbReference type="ARBA" id="ARBA00048167"/>
    </source>
</evidence>
<proteinExistence type="inferred from homology"/>
<dbReference type="Proteomes" id="UP000245956">
    <property type="component" value="Unassembled WGS sequence"/>
</dbReference>
<dbReference type="InterPro" id="IPR008576">
    <property type="entry name" value="MeTrfase_NTM1"/>
</dbReference>
<keyword evidence="3" id="KW-0808">Transferase</keyword>
<dbReference type="SUPFAM" id="SSF53335">
    <property type="entry name" value="S-adenosyl-L-methionine-dependent methyltransferases"/>
    <property type="match status" value="1"/>
</dbReference>
<comment type="similarity">
    <text evidence="1">Belongs to the methyltransferase superfamily. NTM1 family.</text>
</comment>
<sequence length="243" mass="26802">MHCQHSTGDSRADQPGRGNLRNPDGGRNYWEQANADINGMLGGVPAIGGFSSVSRIDLQGSRTFLARLGIGVKCGRKPVINAVDGGAGIGRVTEGLLLRIAENVDIVEPVSKFTDRLKATTGVRTIFNVGLEDWQPPEGIEYDLIWTQWCLGHLTDSQLVDYLQLCKTVLKPDTGVIVIKENLSTGSVDMFDNEDSSVTRRDETFRHLFETAGLKLVKTEIQRGFPEIPPRRLLPVRMYALKP</sequence>
<evidence type="ECO:0000256" key="2">
    <source>
        <dbReference type="ARBA" id="ARBA00022603"/>
    </source>
</evidence>
<evidence type="ECO:0000256" key="9">
    <source>
        <dbReference type="ARBA" id="ARBA00047885"/>
    </source>
</evidence>
<evidence type="ECO:0000256" key="1">
    <source>
        <dbReference type="ARBA" id="ARBA00009059"/>
    </source>
</evidence>
<feature type="region of interest" description="Disordered" evidence="12">
    <location>
        <begin position="1"/>
        <end position="28"/>
    </location>
</feature>
<feature type="binding site" evidence="11">
    <location>
        <position position="91"/>
    </location>
    <ligand>
        <name>S-adenosyl-L-methionine</name>
        <dbReference type="ChEBI" id="CHEBI:59789"/>
    </ligand>
</feature>
<evidence type="ECO:0000256" key="11">
    <source>
        <dbReference type="PIRSR" id="PIRSR016958-1"/>
    </source>
</evidence>
<comment type="catalytic activity">
    <reaction evidence="8">
        <text>N-terminal L-seryl-L-prolyl-L-lysyl-[protein] + 3 S-adenosyl-L-methionine = N-terminal N,N,N-trimethyl-L-seryl-L-prolyl-L-lysyl-[protein] + 3 S-adenosyl-L-homocysteine + 3 H(+)</text>
        <dbReference type="Rhea" id="RHEA:54724"/>
        <dbReference type="Rhea" id="RHEA-COMP:13789"/>
        <dbReference type="Rhea" id="RHEA-COMP:13973"/>
        <dbReference type="ChEBI" id="CHEBI:15378"/>
        <dbReference type="ChEBI" id="CHEBI:57856"/>
        <dbReference type="ChEBI" id="CHEBI:59789"/>
        <dbReference type="ChEBI" id="CHEBI:138061"/>
        <dbReference type="ChEBI" id="CHEBI:138317"/>
        <dbReference type="EC" id="2.1.1.244"/>
    </reaction>
</comment>
<evidence type="ECO:0000256" key="12">
    <source>
        <dbReference type="SAM" id="MobiDB-lite"/>
    </source>
</evidence>
<evidence type="ECO:0000256" key="3">
    <source>
        <dbReference type="ARBA" id="ARBA00022679"/>
    </source>
</evidence>
<dbReference type="EC" id="2.1.1.244" evidence="5"/>
<comment type="catalytic activity">
    <reaction evidence="9">
        <text>N-terminal L-prolyl-L-prolyl-L-lysyl-[protein] + 2 S-adenosyl-L-methionine = N-terminal N,N-dimethyl-L-prolyl-L-prolyl-L-lysyl-[protein] + 2 S-adenosyl-L-homocysteine + 2 H(+)</text>
        <dbReference type="Rhea" id="RHEA:54736"/>
        <dbReference type="Rhea" id="RHEA-COMP:13787"/>
        <dbReference type="Rhea" id="RHEA-COMP:13974"/>
        <dbReference type="ChEBI" id="CHEBI:15378"/>
        <dbReference type="ChEBI" id="CHEBI:57856"/>
        <dbReference type="ChEBI" id="CHEBI:59789"/>
        <dbReference type="ChEBI" id="CHEBI:138059"/>
        <dbReference type="ChEBI" id="CHEBI:138318"/>
        <dbReference type="EC" id="2.1.1.244"/>
    </reaction>
</comment>